<evidence type="ECO:0000256" key="4">
    <source>
        <dbReference type="ARBA" id="ARBA00022729"/>
    </source>
</evidence>
<name>A0ABS2N0E6_9BACI</name>
<dbReference type="PANTHER" id="PTHR34296">
    <property type="entry name" value="TRANSCRIPTIONAL ACTIVATOR PROTEIN MED"/>
    <property type="match status" value="1"/>
</dbReference>
<dbReference type="EMBL" id="JAFBDR010000009">
    <property type="protein sequence ID" value="MBM7571523.1"/>
    <property type="molecule type" value="Genomic_DNA"/>
</dbReference>
<keyword evidence="6" id="KW-0449">Lipoprotein</keyword>
<evidence type="ECO:0000256" key="7">
    <source>
        <dbReference type="SAM" id="Phobius"/>
    </source>
</evidence>
<organism evidence="9 10">
    <name type="scientific">Aquibacillus albus</name>
    <dbReference type="NCBI Taxonomy" id="1168171"/>
    <lineage>
        <taxon>Bacteria</taxon>
        <taxon>Bacillati</taxon>
        <taxon>Bacillota</taxon>
        <taxon>Bacilli</taxon>
        <taxon>Bacillales</taxon>
        <taxon>Bacillaceae</taxon>
        <taxon>Aquibacillus</taxon>
    </lineage>
</organism>
<proteinExistence type="inferred from homology"/>
<reference evidence="9 10" key="1">
    <citation type="submission" date="2021-01" db="EMBL/GenBank/DDBJ databases">
        <title>Genomic Encyclopedia of Type Strains, Phase IV (KMG-IV): sequencing the most valuable type-strain genomes for metagenomic binning, comparative biology and taxonomic classification.</title>
        <authorList>
            <person name="Goeker M."/>
        </authorList>
    </citation>
    <scope>NUCLEOTIDE SEQUENCE [LARGE SCALE GENOMIC DNA]</scope>
    <source>
        <strain evidence="9 10">DSM 23711</strain>
    </source>
</reference>
<dbReference type="InterPro" id="IPR003760">
    <property type="entry name" value="PnrA-like"/>
</dbReference>
<dbReference type="Gene3D" id="3.40.50.2300">
    <property type="match status" value="2"/>
</dbReference>
<dbReference type="PANTHER" id="PTHR34296:SF2">
    <property type="entry name" value="ABC TRANSPORTER GUANOSINE-BINDING PROTEIN NUPN"/>
    <property type="match status" value="1"/>
</dbReference>
<protein>
    <submittedName>
        <fullName evidence="9">Transcriptional activator of comK protein</fullName>
    </submittedName>
</protein>
<keyword evidence="3" id="KW-1003">Cell membrane</keyword>
<evidence type="ECO:0000256" key="5">
    <source>
        <dbReference type="ARBA" id="ARBA00023136"/>
    </source>
</evidence>
<keyword evidence="10" id="KW-1185">Reference proteome</keyword>
<accession>A0ABS2N0E6</accession>
<comment type="similarity">
    <text evidence="2">Belongs to the BMP lipoprotein family.</text>
</comment>
<dbReference type="PROSITE" id="PS51257">
    <property type="entry name" value="PROKAR_LIPOPROTEIN"/>
    <property type="match status" value="1"/>
</dbReference>
<evidence type="ECO:0000259" key="8">
    <source>
        <dbReference type="Pfam" id="PF02608"/>
    </source>
</evidence>
<sequence length="322" mass="36566">MKNFFRLYVIFFIFFIFVLSGCNSYLGQDKVQKVGMLVENSINDQTWGNKGYKGLIEIKDEFDVDVYFKENVKTQQEVNRAVEEFSNQGVNLIFGHSNIYGKMFESISDAYPDIHFVYFNGGYYNTNLTSLNFSSHAMGFFGGMVAGEMTESNQVGIIAAFEWQPEIEGFYEGVNYSNPEAKVRMNFVNDWDNQERARMMFNQMNQRGVDVFYPAGDSFSVHVIDQAKQADKYVIGFVSDQLYLGQNTVLTSTVQHVDKLYLLAAKKFNEGDLSGGVFTFDFDDGVISMGEFSPEVPESLKEKLDEAVQAYIDTGLLPNESN</sequence>
<keyword evidence="4" id="KW-0732">Signal</keyword>
<gene>
    <name evidence="9" type="ORF">JOC48_002019</name>
</gene>
<feature type="domain" description="ABC transporter substrate-binding protein PnrA-like" evidence="8">
    <location>
        <begin position="32"/>
        <end position="319"/>
    </location>
</feature>
<dbReference type="InterPro" id="IPR028082">
    <property type="entry name" value="Peripla_BP_I"/>
</dbReference>
<comment type="caution">
    <text evidence="9">The sequence shown here is derived from an EMBL/GenBank/DDBJ whole genome shotgun (WGS) entry which is preliminary data.</text>
</comment>
<keyword evidence="7" id="KW-0812">Transmembrane</keyword>
<evidence type="ECO:0000256" key="3">
    <source>
        <dbReference type="ARBA" id="ARBA00022475"/>
    </source>
</evidence>
<keyword evidence="7" id="KW-1133">Transmembrane helix</keyword>
<evidence type="ECO:0000313" key="9">
    <source>
        <dbReference type="EMBL" id="MBM7571523.1"/>
    </source>
</evidence>
<feature type="transmembrane region" description="Helical" evidence="7">
    <location>
        <begin position="7"/>
        <end position="26"/>
    </location>
</feature>
<dbReference type="Pfam" id="PF02608">
    <property type="entry name" value="Bmp"/>
    <property type="match status" value="1"/>
</dbReference>
<dbReference type="Proteomes" id="UP001296943">
    <property type="component" value="Unassembled WGS sequence"/>
</dbReference>
<dbReference type="InterPro" id="IPR050957">
    <property type="entry name" value="BMP_lipoprotein"/>
</dbReference>
<evidence type="ECO:0000256" key="1">
    <source>
        <dbReference type="ARBA" id="ARBA00004193"/>
    </source>
</evidence>
<keyword evidence="5 7" id="KW-0472">Membrane</keyword>
<dbReference type="SUPFAM" id="SSF53822">
    <property type="entry name" value="Periplasmic binding protein-like I"/>
    <property type="match status" value="1"/>
</dbReference>
<dbReference type="CDD" id="cd06353">
    <property type="entry name" value="PBP1_Med-like"/>
    <property type="match status" value="1"/>
</dbReference>
<evidence type="ECO:0000313" key="10">
    <source>
        <dbReference type="Proteomes" id="UP001296943"/>
    </source>
</evidence>
<comment type="subcellular location">
    <subcellularLocation>
        <location evidence="1">Cell membrane</location>
        <topology evidence="1">Lipid-anchor</topology>
    </subcellularLocation>
</comment>
<evidence type="ECO:0000256" key="2">
    <source>
        <dbReference type="ARBA" id="ARBA00008610"/>
    </source>
</evidence>
<evidence type="ECO:0000256" key="6">
    <source>
        <dbReference type="ARBA" id="ARBA00023288"/>
    </source>
</evidence>